<reference evidence="2 3" key="2">
    <citation type="submission" date="2020-01" db="EMBL/GenBank/DDBJ databases">
        <title>Microvirga sp. nov., an arsenate reduction bacterium isolated from Tibet hotspring sediments.</title>
        <authorList>
            <person name="Xian W.-D."/>
            <person name="Li W.-J."/>
        </authorList>
    </citation>
    <scope>NUCLEOTIDE SEQUENCE [LARGE SCALE GENOMIC DNA]</scope>
    <source>
        <strain evidence="2 3">KCTC 23863</strain>
    </source>
</reference>
<organism evidence="2 3">
    <name type="scientific">Microvirga makkahensis</name>
    <dbReference type="NCBI Taxonomy" id="1128670"/>
    <lineage>
        <taxon>Bacteria</taxon>
        <taxon>Pseudomonadati</taxon>
        <taxon>Pseudomonadota</taxon>
        <taxon>Alphaproteobacteria</taxon>
        <taxon>Hyphomicrobiales</taxon>
        <taxon>Methylobacteriaceae</taxon>
        <taxon>Microvirga</taxon>
    </lineage>
</organism>
<dbReference type="EMBL" id="WURB01000027">
    <property type="protein sequence ID" value="MXQ14154.1"/>
    <property type="molecule type" value="Genomic_DNA"/>
</dbReference>
<dbReference type="PANTHER" id="PTHR13887:SF41">
    <property type="entry name" value="THIOREDOXIN SUPERFAMILY PROTEIN"/>
    <property type="match status" value="1"/>
</dbReference>
<comment type="caution">
    <text evidence="2">The sequence shown here is derived from an EMBL/GenBank/DDBJ whole genome shotgun (WGS) entry which is preliminary data.</text>
</comment>
<dbReference type="SUPFAM" id="SSF52833">
    <property type="entry name" value="Thioredoxin-like"/>
    <property type="match status" value="1"/>
</dbReference>
<evidence type="ECO:0000259" key="1">
    <source>
        <dbReference type="Pfam" id="PF01323"/>
    </source>
</evidence>
<dbReference type="OrthoDB" id="9799122at2"/>
<dbReference type="GO" id="GO:0016491">
    <property type="term" value="F:oxidoreductase activity"/>
    <property type="evidence" value="ECO:0007669"/>
    <property type="project" value="InterPro"/>
</dbReference>
<name>A0A7X3MVX2_9HYPH</name>
<gene>
    <name evidence="2" type="ORF">GR328_22390</name>
</gene>
<dbReference type="InterPro" id="IPR001853">
    <property type="entry name" value="DSBA-like_thioredoxin_dom"/>
</dbReference>
<dbReference type="Proteomes" id="UP000436483">
    <property type="component" value="Unassembled WGS sequence"/>
</dbReference>
<dbReference type="Pfam" id="PF01323">
    <property type="entry name" value="DSBA"/>
    <property type="match status" value="1"/>
</dbReference>
<accession>A0A7X3MVX2</accession>
<dbReference type="RefSeq" id="WP_160887786.1">
    <property type="nucleotide sequence ID" value="NZ_WURB01000027.1"/>
</dbReference>
<feature type="domain" description="DSBA-like thioredoxin" evidence="1">
    <location>
        <begin position="7"/>
        <end position="208"/>
    </location>
</feature>
<keyword evidence="3" id="KW-1185">Reference proteome</keyword>
<dbReference type="CDD" id="cd03024">
    <property type="entry name" value="DsbA_FrnE"/>
    <property type="match status" value="1"/>
</dbReference>
<proteinExistence type="predicted"/>
<protein>
    <submittedName>
        <fullName evidence="2">DsbA family oxidoreductase</fullName>
    </submittedName>
</protein>
<sequence>MTQHLKIDFVSDVACPWCVIGLRGLEQALADAADAVEADITFHPFELNPGMPAAGQNLVEHIAEKYGSTAEQSAASRAMIRSRGAEIGFTFNMTEESRIYNTFDAHRLLHWAGTVGCQRELKHSLFKANFTDGANVSDHEVLVDAAVAAGLDGNEAREVLASGRYAEAVRDAEREWISRGIRSVPAIVINETWLISGGQPAGAFEQMLRGIAAEIGQASANA</sequence>
<dbReference type="Gene3D" id="3.40.30.10">
    <property type="entry name" value="Glutaredoxin"/>
    <property type="match status" value="1"/>
</dbReference>
<dbReference type="InterPro" id="IPR036249">
    <property type="entry name" value="Thioredoxin-like_sf"/>
</dbReference>
<evidence type="ECO:0000313" key="2">
    <source>
        <dbReference type="EMBL" id="MXQ14154.1"/>
    </source>
</evidence>
<evidence type="ECO:0000313" key="3">
    <source>
        <dbReference type="Proteomes" id="UP000436483"/>
    </source>
</evidence>
<dbReference type="PANTHER" id="PTHR13887">
    <property type="entry name" value="GLUTATHIONE S-TRANSFERASE KAPPA"/>
    <property type="match status" value="1"/>
</dbReference>
<reference evidence="2 3" key="1">
    <citation type="submission" date="2019-12" db="EMBL/GenBank/DDBJ databases">
        <authorList>
            <person name="Yuan C.-G."/>
        </authorList>
    </citation>
    <scope>NUCLEOTIDE SEQUENCE [LARGE SCALE GENOMIC DNA]</scope>
    <source>
        <strain evidence="2 3">KCTC 23863</strain>
    </source>
</reference>
<dbReference type="AlphaFoldDB" id="A0A7X3MVX2"/>